<accession>A0A127A3Q6</accession>
<evidence type="ECO:0000256" key="5">
    <source>
        <dbReference type="HAMAP-Rule" id="MF_01925"/>
    </source>
</evidence>
<dbReference type="SUPFAM" id="SSF51735">
    <property type="entry name" value="NAD(P)-binding Rossmann-fold domains"/>
    <property type="match status" value="1"/>
</dbReference>
<keyword evidence="5 8" id="KW-0028">Amino-acid biosynthesis</keyword>
<dbReference type="InterPro" id="IPR036291">
    <property type="entry name" value="NAD(P)-bd_dom_sf"/>
</dbReference>
<dbReference type="GO" id="GO:0004735">
    <property type="term" value="F:pyrroline-5-carboxylate reductase activity"/>
    <property type="evidence" value="ECO:0007669"/>
    <property type="project" value="UniProtKB-UniRule"/>
</dbReference>
<keyword evidence="5 8" id="KW-0641">Proline biosynthesis</keyword>
<dbReference type="PANTHER" id="PTHR11645:SF0">
    <property type="entry name" value="PYRROLINE-5-CARBOXYLATE REDUCTASE 3"/>
    <property type="match status" value="1"/>
</dbReference>
<dbReference type="InterPro" id="IPR029036">
    <property type="entry name" value="P5CR_dimer"/>
</dbReference>
<dbReference type="InterPro" id="IPR028939">
    <property type="entry name" value="P5C_Rdtase_cat_N"/>
</dbReference>
<keyword evidence="2 5" id="KW-0521">NADP</keyword>
<name>A0A127A3Q6_9MICC</name>
<feature type="domain" description="Pyrroline-5-carboxylate reductase dimerisation" evidence="10">
    <location>
        <begin position="167"/>
        <end position="270"/>
    </location>
</feature>
<dbReference type="HAMAP" id="MF_01925">
    <property type="entry name" value="P5C_reductase"/>
    <property type="match status" value="1"/>
</dbReference>
<sequence length="281" mass="29075">MSNQIAFLGTGSMNGAIMGGLLAAGFPKTDIVATVRRRESASELAERYGVTVMAWDEESDSNAQAARGASIVVIGVKPVGVAAVAREIAPVLSPGAVVVSVAAAVSIEQLERELPEGQPVIRTMPNTPSRLGKGVVALARGTHATTEQVEHIKKLFGGLGLVVEVSEDQIAAVSAVSGSGPAYAFYLAEAMAKAGESLGLEPRLALQLARETVVGAGYMLDEPGADPAALRRAVTSPKGTTEQAIRVFDERGLPGIIADGARAAVERSDEITRELGRAPRV</sequence>
<keyword evidence="3 5" id="KW-0560">Oxidoreductase</keyword>
<comment type="catalytic activity">
    <reaction evidence="5 8">
        <text>L-proline + NADP(+) = (S)-1-pyrroline-5-carboxylate + NADPH + 2 H(+)</text>
        <dbReference type="Rhea" id="RHEA:14109"/>
        <dbReference type="ChEBI" id="CHEBI:15378"/>
        <dbReference type="ChEBI" id="CHEBI:17388"/>
        <dbReference type="ChEBI" id="CHEBI:57783"/>
        <dbReference type="ChEBI" id="CHEBI:58349"/>
        <dbReference type="ChEBI" id="CHEBI:60039"/>
        <dbReference type="EC" id="1.5.1.2"/>
    </reaction>
</comment>
<dbReference type="RefSeq" id="WP_066500084.1">
    <property type="nucleotide sequence ID" value="NZ_BJMO01000009.1"/>
</dbReference>
<dbReference type="SUPFAM" id="SSF48179">
    <property type="entry name" value="6-phosphogluconate dehydrogenase C-terminal domain-like"/>
    <property type="match status" value="1"/>
</dbReference>
<dbReference type="Pfam" id="PF03807">
    <property type="entry name" value="F420_oxidored"/>
    <property type="match status" value="1"/>
</dbReference>
<evidence type="ECO:0000256" key="4">
    <source>
        <dbReference type="ARBA" id="ARBA00058118"/>
    </source>
</evidence>
<evidence type="ECO:0000313" key="12">
    <source>
        <dbReference type="Proteomes" id="UP000070134"/>
    </source>
</evidence>
<comment type="catalytic activity">
    <reaction evidence="5">
        <text>L-proline + NAD(+) = (S)-1-pyrroline-5-carboxylate + NADH + 2 H(+)</text>
        <dbReference type="Rhea" id="RHEA:14105"/>
        <dbReference type="ChEBI" id="CHEBI:15378"/>
        <dbReference type="ChEBI" id="CHEBI:17388"/>
        <dbReference type="ChEBI" id="CHEBI:57540"/>
        <dbReference type="ChEBI" id="CHEBI:57945"/>
        <dbReference type="ChEBI" id="CHEBI:60039"/>
        <dbReference type="EC" id="1.5.1.2"/>
    </reaction>
</comment>
<dbReference type="Pfam" id="PF14748">
    <property type="entry name" value="P5CR_dimer"/>
    <property type="match status" value="1"/>
</dbReference>
<evidence type="ECO:0000256" key="6">
    <source>
        <dbReference type="NCBIfam" id="TIGR00112"/>
    </source>
</evidence>
<feature type="domain" description="Pyrroline-5-carboxylate reductase catalytic N-terminal" evidence="9">
    <location>
        <begin position="4"/>
        <end position="103"/>
    </location>
</feature>
<dbReference type="InterPro" id="IPR008927">
    <property type="entry name" value="6-PGluconate_DH-like_C_sf"/>
</dbReference>
<dbReference type="OrthoDB" id="9805754at2"/>
<reference evidence="11 12" key="1">
    <citation type="submission" date="2016-02" db="EMBL/GenBank/DDBJ databases">
        <title>Complete genome of Sinomonas atrocyanea KCTC 3377.</title>
        <authorList>
            <person name="Kim K.M."/>
        </authorList>
    </citation>
    <scope>NUCLEOTIDE SEQUENCE [LARGE SCALE GENOMIC DNA]</scope>
    <source>
        <strain evidence="11 12">KCTC 3377</strain>
    </source>
</reference>
<keyword evidence="5" id="KW-0963">Cytoplasm</keyword>
<dbReference type="EC" id="1.5.1.2" evidence="5 6"/>
<evidence type="ECO:0000256" key="3">
    <source>
        <dbReference type="ARBA" id="ARBA00023002"/>
    </source>
</evidence>
<evidence type="ECO:0000313" key="11">
    <source>
        <dbReference type="EMBL" id="AMM33943.1"/>
    </source>
</evidence>
<feature type="binding site" evidence="7">
    <location>
        <position position="62"/>
    </location>
    <ligand>
        <name>NADPH</name>
        <dbReference type="ChEBI" id="CHEBI:57783"/>
    </ligand>
</feature>
<dbReference type="EMBL" id="CP014518">
    <property type="protein sequence ID" value="AMM33943.1"/>
    <property type="molecule type" value="Genomic_DNA"/>
</dbReference>
<dbReference type="InterPro" id="IPR000304">
    <property type="entry name" value="Pyrroline-COOH_reductase"/>
</dbReference>
<comment type="similarity">
    <text evidence="1 5 8">Belongs to the pyrroline-5-carboxylate reductase family.</text>
</comment>
<keyword evidence="12" id="KW-1185">Reference proteome</keyword>
<evidence type="ECO:0000256" key="2">
    <source>
        <dbReference type="ARBA" id="ARBA00022857"/>
    </source>
</evidence>
<dbReference type="GO" id="GO:0005737">
    <property type="term" value="C:cytoplasm"/>
    <property type="evidence" value="ECO:0007669"/>
    <property type="project" value="UniProtKB-SubCell"/>
</dbReference>
<dbReference type="InterPro" id="IPR053790">
    <property type="entry name" value="P5CR-like_CS"/>
</dbReference>
<dbReference type="PROSITE" id="PS00521">
    <property type="entry name" value="P5CR"/>
    <property type="match status" value="1"/>
</dbReference>
<dbReference type="PIRSF" id="PIRSF000193">
    <property type="entry name" value="Pyrrol-5-carb_rd"/>
    <property type="match status" value="1"/>
</dbReference>
<dbReference type="Gene3D" id="3.40.50.720">
    <property type="entry name" value="NAD(P)-binding Rossmann-like Domain"/>
    <property type="match status" value="1"/>
</dbReference>
<dbReference type="KEGG" id="satk:SA2016_3280"/>
<dbReference type="STRING" id="37927.SA2016_3280"/>
<evidence type="ECO:0000256" key="1">
    <source>
        <dbReference type="ARBA" id="ARBA00005525"/>
    </source>
</evidence>
<organism evidence="11 12">
    <name type="scientific">Sinomonas atrocyanea</name>
    <dbReference type="NCBI Taxonomy" id="37927"/>
    <lineage>
        <taxon>Bacteria</taxon>
        <taxon>Bacillati</taxon>
        <taxon>Actinomycetota</taxon>
        <taxon>Actinomycetes</taxon>
        <taxon>Micrococcales</taxon>
        <taxon>Micrococcaceae</taxon>
        <taxon>Sinomonas</taxon>
    </lineage>
</organism>
<comment type="pathway">
    <text evidence="5 8">Amino-acid biosynthesis; L-proline biosynthesis; L-proline from L-glutamate 5-semialdehyde: step 1/1.</text>
</comment>
<comment type="function">
    <text evidence="4 5">Catalyzes the reduction of 1-pyrroline-5-carboxylate (PCA) to L-proline.</text>
</comment>
<evidence type="ECO:0000256" key="7">
    <source>
        <dbReference type="PIRSR" id="PIRSR000193-1"/>
    </source>
</evidence>
<dbReference type="AlphaFoldDB" id="A0A127A3Q6"/>
<dbReference type="Gene3D" id="1.10.3730.10">
    <property type="entry name" value="ProC C-terminal domain-like"/>
    <property type="match status" value="1"/>
</dbReference>
<dbReference type="PANTHER" id="PTHR11645">
    <property type="entry name" value="PYRROLINE-5-CARBOXYLATE REDUCTASE"/>
    <property type="match status" value="1"/>
</dbReference>
<proteinExistence type="inferred from homology"/>
<dbReference type="Proteomes" id="UP000070134">
    <property type="component" value="Chromosome"/>
</dbReference>
<dbReference type="UniPathway" id="UPA00098">
    <property type="reaction ID" value="UER00361"/>
</dbReference>
<feature type="binding site" evidence="7">
    <location>
        <begin position="8"/>
        <end position="13"/>
    </location>
    <ligand>
        <name>NADP(+)</name>
        <dbReference type="ChEBI" id="CHEBI:58349"/>
    </ligand>
</feature>
<dbReference type="NCBIfam" id="TIGR00112">
    <property type="entry name" value="proC"/>
    <property type="match status" value="1"/>
</dbReference>
<dbReference type="GO" id="GO:0055129">
    <property type="term" value="P:L-proline biosynthetic process"/>
    <property type="evidence" value="ECO:0007669"/>
    <property type="project" value="UniProtKB-UniRule"/>
</dbReference>
<comment type="subcellular location">
    <subcellularLocation>
        <location evidence="5">Cytoplasm</location>
    </subcellularLocation>
</comment>
<evidence type="ECO:0000256" key="8">
    <source>
        <dbReference type="RuleBase" id="RU003903"/>
    </source>
</evidence>
<dbReference type="PATRIC" id="fig|37927.3.peg.3366"/>
<dbReference type="FunFam" id="1.10.3730.10:FF:000001">
    <property type="entry name" value="Pyrroline-5-carboxylate reductase"/>
    <property type="match status" value="1"/>
</dbReference>
<evidence type="ECO:0000259" key="10">
    <source>
        <dbReference type="Pfam" id="PF14748"/>
    </source>
</evidence>
<evidence type="ECO:0000259" key="9">
    <source>
        <dbReference type="Pfam" id="PF03807"/>
    </source>
</evidence>
<protein>
    <recommendedName>
        <fullName evidence="5 6">Pyrroline-5-carboxylate reductase</fullName>
        <shortName evidence="5">P5C reductase</shortName>
        <shortName evidence="5">P5CR</shortName>
        <ecNumber evidence="5 6">1.5.1.2</ecNumber>
    </recommendedName>
    <alternativeName>
        <fullName evidence="5">PCA reductase</fullName>
    </alternativeName>
</protein>
<gene>
    <name evidence="5" type="primary">proC</name>
    <name evidence="11" type="ORF">SA2016_3280</name>
</gene>